<dbReference type="UniPathway" id="UPA00251">
    <property type="reaction ID" value="UER00324"/>
</dbReference>
<keyword evidence="8 14" id="KW-0479">Metal-binding</keyword>
<organism evidence="16 17">
    <name type="scientific">Thalassospira marina</name>
    <dbReference type="NCBI Taxonomy" id="2048283"/>
    <lineage>
        <taxon>Bacteria</taxon>
        <taxon>Pseudomonadati</taxon>
        <taxon>Pseudomonadota</taxon>
        <taxon>Alphaproteobacteria</taxon>
        <taxon>Rhodospirillales</taxon>
        <taxon>Thalassospiraceae</taxon>
        <taxon>Thalassospira</taxon>
    </lineage>
</organism>
<evidence type="ECO:0000256" key="11">
    <source>
        <dbReference type="ARBA" id="ARBA00023004"/>
    </source>
</evidence>
<comment type="function">
    <text evidence="14">Catalyzes the oxidation of protoporphyrinogen IX to protoporphyrin IX.</text>
</comment>
<keyword evidence="9 15" id="KW-1133">Transmembrane helix</keyword>
<dbReference type="PANTHER" id="PTHR40255">
    <property type="entry name" value="UPF0093 MEMBRANE PROTEIN SLR1790"/>
    <property type="match status" value="1"/>
</dbReference>
<feature type="transmembrane region" description="Helical" evidence="15">
    <location>
        <begin position="111"/>
        <end position="128"/>
    </location>
</feature>
<evidence type="ECO:0000256" key="2">
    <source>
        <dbReference type="ARBA" id="ARBA00005073"/>
    </source>
</evidence>
<evidence type="ECO:0000256" key="10">
    <source>
        <dbReference type="ARBA" id="ARBA00023002"/>
    </source>
</evidence>
<keyword evidence="6 14" id="KW-0349">Heme</keyword>
<evidence type="ECO:0000256" key="8">
    <source>
        <dbReference type="ARBA" id="ARBA00022723"/>
    </source>
</evidence>
<evidence type="ECO:0000256" key="9">
    <source>
        <dbReference type="ARBA" id="ARBA00022989"/>
    </source>
</evidence>
<comment type="cofactor">
    <cofactor evidence="14">
        <name>heme b</name>
        <dbReference type="ChEBI" id="CHEBI:60344"/>
    </cofactor>
    <text evidence="14">Binds 1 heme b (iron(II)-protoporphyrin IX) group per subunit.</text>
</comment>
<dbReference type="OrthoDB" id="8367737at2"/>
<keyword evidence="7 15" id="KW-0812">Transmembrane</keyword>
<evidence type="ECO:0000313" key="17">
    <source>
        <dbReference type="Proteomes" id="UP000233597"/>
    </source>
</evidence>
<evidence type="ECO:0000256" key="6">
    <source>
        <dbReference type="ARBA" id="ARBA00022617"/>
    </source>
</evidence>
<dbReference type="GO" id="GO:0005886">
    <property type="term" value="C:plasma membrane"/>
    <property type="evidence" value="ECO:0007669"/>
    <property type="project" value="UniProtKB-SubCell"/>
</dbReference>
<comment type="caution">
    <text evidence="16">The sequence shown here is derived from an EMBL/GenBank/DDBJ whole genome shotgun (WGS) entry which is preliminary data.</text>
</comment>
<dbReference type="EC" id="1.3.99.-" evidence="14"/>
<evidence type="ECO:0000256" key="3">
    <source>
        <dbReference type="ARBA" id="ARBA00006501"/>
    </source>
</evidence>
<dbReference type="PIRSF" id="PIRSF004638">
    <property type="entry name" value="UCP004638"/>
    <property type="match status" value="1"/>
</dbReference>
<dbReference type="InterPro" id="IPR005265">
    <property type="entry name" value="HemJ-like"/>
</dbReference>
<dbReference type="GO" id="GO:0006782">
    <property type="term" value="P:protoporphyrinogen IX biosynthetic process"/>
    <property type="evidence" value="ECO:0007669"/>
    <property type="project" value="UniProtKB-UniRule"/>
</dbReference>
<evidence type="ECO:0000256" key="7">
    <source>
        <dbReference type="ARBA" id="ARBA00022692"/>
    </source>
</evidence>
<comment type="similarity">
    <text evidence="3 14">Belongs to the HemJ family.</text>
</comment>
<name>A0A2N3KY20_9PROT</name>
<keyword evidence="5 14" id="KW-1003">Cell membrane</keyword>
<reference evidence="16 17" key="1">
    <citation type="submission" date="2017-09" db="EMBL/GenBank/DDBJ databases">
        <title>Biodiversity and function of Thalassospira species in the particle-attached aromatic-hydrocarbon-degrading consortia from the surface seawater of the South China Sea.</title>
        <authorList>
            <person name="Dong C."/>
            <person name="Liu R."/>
            <person name="Shao Z."/>
        </authorList>
    </citation>
    <scope>NUCLEOTIDE SEQUENCE [LARGE SCALE GENOMIC DNA]</scope>
    <source>
        <strain evidence="16 17">CSC1P2</strain>
    </source>
</reference>
<protein>
    <recommendedName>
        <fullName evidence="4 14">Protoporphyrinogen IX oxidase</fullName>
        <ecNumber evidence="14">1.3.99.-</ecNumber>
    </recommendedName>
</protein>
<evidence type="ECO:0000313" key="16">
    <source>
        <dbReference type="EMBL" id="PKR55377.1"/>
    </source>
</evidence>
<feature type="transmembrane region" description="Helical" evidence="15">
    <location>
        <begin position="12"/>
        <end position="30"/>
    </location>
</feature>
<evidence type="ECO:0000256" key="4">
    <source>
        <dbReference type="ARBA" id="ARBA00017504"/>
    </source>
</evidence>
<gene>
    <name evidence="16" type="ORF">COO20_04180</name>
</gene>
<accession>A0A2N3KY20</accession>
<dbReference type="PANTHER" id="PTHR40255:SF1">
    <property type="entry name" value="PROTOPORPHYRINOGEN IX OXIDASE"/>
    <property type="match status" value="1"/>
</dbReference>
<evidence type="ECO:0000256" key="12">
    <source>
        <dbReference type="ARBA" id="ARBA00023136"/>
    </source>
</evidence>
<dbReference type="EMBL" id="NWTK01000002">
    <property type="protein sequence ID" value="PKR55377.1"/>
    <property type="molecule type" value="Genomic_DNA"/>
</dbReference>
<evidence type="ECO:0000256" key="13">
    <source>
        <dbReference type="ARBA" id="ARBA00048390"/>
    </source>
</evidence>
<keyword evidence="11 14" id="KW-0408">Iron</keyword>
<comment type="catalytic activity">
    <reaction evidence="13 14">
        <text>protoporphyrinogen IX + 3 A = protoporphyrin IX + 3 AH2</text>
        <dbReference type="Rhea" id="RHEA:62000"/>
        <dbReference type="ChEBI" id="CHEBI:13193"/>
        <dbReference type="ChEBI" id="CHEBI:17499"/>
        <dbReference type="ChEBI" id="CHEBI:57306"/>
        <dbReference type="ChEBI" id="CHEBI:57307"/>
    </reaction>
</comment>
<keyword evidence="10" id="KW-0560">Oxidoreductase</keyword>
<dbReference type="RefSeq" id="WP_101264424.1">
    <property type="nucleotide sequence ID" value="NZ_NWTK01000002.1"/>
</dbReference>
<feature type="transmembrane region" description="Helical" evidence="15">
    <location>
        <begin position="50"/>
        <end position="67"/>
    </location>
</feature>
<dbReference type="AlphaFoldDB" id="A0A2N3KY20"/>
<dbReference type="GO" id="GO:0070818">
    <property type="term" value="F:protoporphyrinogen oxidase activity"/>
    <property type="evidence" value="ECO:0007669"/>
    <property type="project" value="UniProtKB-UniRule"/>
</dbReference>
<keyword evidence="12 14" id="KW-0472">Membrane</keyword>
<comment type="pathway">
    <text evidence="2 14">Porphyrin-containing compound metabolism; protoporphyrin-IX biosynthesis; protoporphyrin-IX from protoporphyrinogen-IX: step 1/1.</text>
</comment>
<dbReference type="Pfam" id="PF03653">
    <property type="entry name" value="UPF0093"/>
    <property type="match status" value="1"/>
</dbReference>
<evidence type="ECO:0000256" key="14">
    <source>
        <dbReference type="PIRNR" id="PIRNR004638"/>
    </source>
</evidence>
<evidence type="ECO:0000256" key="5">
    <source>
        <dbReference type="ARBA" id="ARBA00022475"/>
    </source>
</evidence>
<dbReference type="Proteomes" id="UP000233597">
    <property type="component" value="Unassembled WGS sequence"/>
</dbReference>
<comment type="subcellular location">
    <subcellularLocation>
        <location evidence="1">Cell membrane</location>
        <topology evidence="1">Multi-pass membrane protein</topology>
    </subcellularLocation>
</comment>
<evidence type="ECO:0000256" key="1">
    <source>
        <dbReference type="ARBA" id="ARBA00004651"/>
    </source>
</evidence>
<sequence length="131" mass="14070">MLYLLVKSAHILAIIIWISGMVGVALFLAYPSASIAKLIAQWDRKVTSPAMMLAWVLGLALAYMGGWFGDGWLWAKLVAVFLLSGLHGALSGKLRRVGASEAPEGQNVTPFLVGLFGFVVVIVVLVVTKPF</sequence>
<evidence type="ECO:0000256" key="15">
    <source>
        <dbReference type="SAM" id="Phobius"/>
    </source>
</evidence>
<dbReference type="GO" id="GO:0046872">
    <property type="term" value="F:metal ion binding"/>
    <property type="evidence" value="ECO:0007669"/>
    <property type="project" value="UniProtKB-UniRule"/>
</dbReference>
<proteinExistence type="inferred from homology"/>